<protein>
    <submittedName>
        <fullName evidence="2">Uncharacterized protein</fullName>
    </submittedName>
</protein>
<proteinExistence type="predicted"/>
<evidence type="ECO:0000313" key="3">
    <source>
        <dbReference type="Proteomes" id="UP001062901"/>
    </source>
</evidence>
<feature type="compositionally biased region" description="Polar residues" evidence="1">
    <location>
        <begin position="52"/>
        <end position="63"/>
    </location>
</feature>
<dbReference type="Proteomes" id="UP001062901">
    <property type="component" value="Unassembled WGS sequence"/>
</dbReference>
<feature type="region of interest" description="Disordered" evidence="1">
    <location>
        <begin position="40"/>
        <end position="63"/>
    </location>
</feature>
<keyword evidence="3" id="KW-1185">Reference proteome</keyword>
<evidence type="ECO:0000256" key="1">
    <source>
        <dbReference type="SAM" id="MobiDB-lite"/>
    </source>
</evidence>
<accession>A0ABQ0P439</accession>
<organism evidence="2 3">
    <name type="scientific">Saccharibacter floricola DSM 15669</name>
    <dbReference type="NCBI Taxonomy" id="1123227"/>
    <lineage>
        <taxon>Bacteria</taxon>
        <taxon>Pseudomonadati</taxon>
        <taxon>Pseudomonadota</taxon>
        <taxon>Alphaproteobacteria</taxon>
        <taxon>Acetobacterales</taxon>
        <taxon>Acetobacteraceae</taxon>
        <taxon>Saccharibacter</taxon>
    </lineage>
</organism>
<reference evidence="2" key="1">
    <citation type="submission" date="2013-04" db="EMBL/GenBank/DDBJ databases">
        <title>The genome sequencing project of 58 acetic acid bacteria.</title>
        <authorList>
            <person name="Okamoto-Kainuma A."/>
            <person name="Ishikawa M."/>
            <person name="Umino S."/>
            <person name="Koizumi Y."/>
            <person name="Shiwa Y."/>
            <person name="Yoshikawa H."/>
            <person name="Matsutani M."/>
            <person name="Matsushita K."/>
        </authorList>
    </citation>
    <scope>NUCLEOTIDE SEQUENCE</scope>
    <source>
        <strain evidence="2">DSM 15669</strain>
    </source>
</reference>
<dbReference type="EMBL" id="BAQD01000095">
    <property type="protein sequence ID" value="GBQ08415.1"/>
    <property type="molecule type" value="Genomic_DNA"/>
</dbReference>
<sequence>MSDEKNAPSENVQALADSLLRAGTVDPRNNPKPRIIKAMAMDSMPEELRTPSYDTRNGGNKNE</sequence>
<comment type="caution">
    <text evidence="2">The sequence shown here is derived from an EMBL/GenBank/DDBJ whole genome shotgun (WGS) entry which is preliminary data.</text>
</comment>
<evidence type="ECO:0000313" key="2">
    <source>
        <dbReference type="EMBL" id="GBQ08415.1"/>
    </source>
</evidence>
<name>A0ABQ0P439_9PROT</name>
<gene>
    <name evidence="2" type="ORF">AA15669_1770</name>
</gene>